<protein>
    <recommendedName>
        <fullName evidence="10">NlpC/P60 domain-containing protein</fullName>
    </recommendedName>
</protein>
<dbReference type="Pfam" id="PF18896">
    <property type="entry name" value="SLT_3"/>
    <property type="match status" value="1"/>
</dbReference>
<keyword evidence="12" id="KW-1185">Reference proteome</keyword>
<dbReference type="InterPro" id="IPR000064">
    <property type="entry name" value="NLP_P60_dom"/>
</dbReference>
<dbReference type="GO" id="GO:0008234">
    <property type="term" value="F:cysteine-type peptidase activity"/>
    <property type="evidence" value="ECO:0007669"/>
    <property type="project" value="UniProtKB-KW"/>
</dbReference>
<evidence type="ECO:0000313" key="12">
    <source>
        <dbReference type="Proteomes" id="UP000623608"/>
    </source>
</evidence>
<dbReference type="InterPro" id="IPR059100">
    <property type="entry name" value="TSP3_bac"/>
</dbReference>
<keyword evidence="6" id="KW-0378">Hydrolase</keyword>
<dbReference type="SUPFAM" id="SSF53955">
    <property type="entry name" value="Lysozyme-like"/>
    <property type="match status" value="1"/>
</dbReference>
<organism evidence="11 12">
    <name type="scientific">Paractinoplanes tereljensis</name>
    <dbReference type="NCBI Taxonomy" id="571912"/>
    <lineage>
        <taxon>Bacteria</taxon>
        <taxon>Bacillati</taxon>
        <taxon>Actinomycetota</taxon>
        <taxon>Actinomycetes</taxon>
        <taxon>Micromonosporales</taxon>
        <taxon>Micromonosporaceae</taxon>
        <taxon>Paractinoplanes</taxon>
    </lineage>
</organism>
<dbReference type="GO" id="GO:0006508">
    <property type="term" value="P:proteolysis"/>
    <property type="evidence" value="ECO:0007669"/>
    <property type="project" value="UniProtKB-KW"/>
</dbReference>
<dbReference type="EMBL" id="BOMY01000055">
    <property type="protein sequence ID" value="GIF25962.1"/>
    <property type="molecule type" value="Genomic_DNA"/>
</dbReference>
<keyword evidence="4" id="KW-0645">Protease</keyword>
<keyword evidence="7" id="KW-0788">Thiol protease</keyword>
<evidence type="ECO:0000259" key="10">
    <source>
        <dbReference type="PROSITE" id="PS51935"/>
    </source>
</evidence>
<evidence type="ECO:0000256" key="4">
    <source>
        <dbReference type="ARBA" id="ARBA00022670"/>
    </source>
</evidence>
<keyword evidence="5" id="KW-0732">Signal</keyword>
<dbReference type="Gene3D" id="1.10.530.10">
    <property type="match status" value="1"/>
</dbReference>
<dbReference type="InterPro" id="IPR038765">
    <property type="entry name" value="Papain-like_cys_pep_sf"/>
</dbReference>
<evidence type="ECO:0000313" key="11">
    <source>
        <dbReference type="EMBL" id="GIF25962.1"/>
    </source>
</evidence>
<dbReference type="SUPFAM" id="SSF103647">
    <property type="entry name" value="TSP type-3 repeat"/>
    <property type="match status" value="1"/>
</dbReference>
<feature type="domain" description="NlpC/P60" evidence="10">
    <location>
        <begin position="170"/>
        <end position="312"/>
    </location>
</feature>
<accession>A0A919NZ37</accession>
<comment type="caution">
    <text evidence="11">The sequence shown here is derived from an EMBL/GenBank/DDBJ whole genome shotgun (WGS) entry which is preliminary data.</text>
</comment>
<dbReference type="InterPro" id="IPR051794">
    <property type="entry name" value="PG_Endopeptidase_C40"/>
</dbReference>
<evidence type="ECO:0000256" key="3">
    <source>
        <dbReference type="ARBA" id="ARBA00022525"/>
    </source>
</evidence>
<evidence type="ECO:0000256" key="1">
    <source>
        <dbReference type="ARBA" id="ARBA00004613"/>
    </source>
</evidence>
<dbReference type="PANTHER" id="PTHR47359:SF3">
    <property type="entry name" value="NLP_P60 DOMAIN-CONTAINING PROTEIN-RELATED"/>
    <property type="match status" value="1"/>
</dbReference>
<sequence length="511" mass="53443">MPRYSAEQIYGFARRAGFSPDESATMTAVALAESGGNSKAHNPHGEDSRGLWQINGKAHPSFLTKYNLYDPVDNAKAAFEISHSGNDVSPWTTTHGGLSSRYVRFKEDAQAAAIAYGDGPGRGMWTGTRGYGDHKGASAGDDDPGAALHDVAGTPVALAATQPAAAGADNAALDTFLKVAKAQIGDRYVFGAEVKLSDPNPAVFDCSEFTQWAAFQAGAKIPDGATAQYLHFKEKGQLIDPDKAKDIPGALLFSFDREPRAGDGRTPGAHVAISLGNGKVVEAANPRVGVRESTAGNRFEFAAVIPGISDGSATPIANPVTDPLSTLMAQTAAPAVLPEPEPVALGGADTDRDGLSDLLERRYGLDPMRADTDGDNLTDAQEMVTYGTDGRKADTDGDGLNDAFELAQGLDPRSPDSDADGHMDGALTPLQQTDSDQDGLDDSLEKVLGFNAQLADTDSDGFSDALEYHSHSNPLDAHDNPLLHGQLAEQVGTNGSTQIPGGQLTDATDLP</sequence>
<keyword evidence="3" id="KW-0964">Secreted</keyword>
<dbReference type="GO" id="GO:0005509">
    <property type="term" value="F:calcium ion binding"/>
    <property type="evidence" value="ECO:0007669"/>
    <property type="project" value="InterPro"/>
</dbReference>
<evidence type="ECO:0000256" key="8">
    <source>
        <dbReference type="ARBA" id="ARBA00022837"/>
    </source>
</evidence>
<feature type="compositionally biased region" description="Basic and acidic residues" evidence="9">
    <location>
        <begin position="413"/>
        <end position="423"/>
    </location>
</feature>
<gene>
    <name evidence="11" type="ORF">Ate02nite_86920</name>
</gene>
<evidence type="ECO:0000256" key="2">
    <source>
        <dbReference type="ARBA" id="ARBA00007074"/>
    </source>
</evidence>
<dbReference type="InterPro" id="IPR028974">
    <property type="entry name" value="TSP_type-3_rpt"/>
</dbReference>
<dbReference type="PANTHER" id="PTHR47359">
    <property type="entry name" value="PEPTIDOGLYCAN DL-ENDOPEPTIDASE CWLO"/>
    <property type="match status" value="1"/>
</dbReference>
<feature type="region of interest" description="Disordered" evidence="9">
    <location>
        <begin position="388"/>
        <end position="442"/>
    </location>
</feature>
<dbReference type="InterPro" id="IPR043992">
    <property type="entry name" value="SLT_3"/>
</dbReference>
<name>A0A919NZ37_9ACTN</name>
<dbReference type="SUPFAM" id="SSF54001">
    <property type="entry name" value="Cysteine proteinases"/>
    <property type="match status" value="1"/>
</dbReference>
<evidence type="ECO:0000256" key="5">
    <source>
        <dbReference type="ARBA" id="ARBA00022729"/>
    </source>
</evidence>
<dbReference type="Pfam" id="PF00877">
    <property type="entry name" value="NLPC_P60"/>
    <property type="match status" value="1"/>
</dbReference>
<proteinExistence type="inferred from homology"/>
<evidence type="ECO:0000256" key="6">
    <source>
        <dbReference type="ARBA" id="ARBA00022801"/>
    </source>
</evidence>
<keyword evidence="8" id="KW-0106">Calcium</keyword>
<dbReference type="Proteomes" id="UP000623608">
    <property type="component" value="Unassembled WGS sequence"/>
</dbReference>
<evidence type="ECO:0000256" key="7">
    <source>
        <dbReference type="ARBA" id="ARBA00022807"/>
    </source>
</evidence>
<feature type="region of interest" description="Disordered" evidence="9">
    <location>
        <begin position="492"/>
        <end position="511"/>
    </location>
</feature>
<comment type="subcellular location">
    <subcellularLocation>
        <location evidence="1">Secreted</location>
    </subcellularLocation>
</comment>
<dbReference type="PROSITE" id="PS51935">
    <property type="entry name" value="NLPC_P60"/>
    <property type="match status" value="1"/>
</dbReference>
<evidence type="ECO:0000256" key="9">
    <source>
        <dbReference type="SAM" id="MobiDB-lite"/>
    </source>
</evidence>
<reference evidence="11" key="1">
    <citation type="submission" date="2021-01" db="EMBL/GenBank/DDBJ databases">
        <title>Whole genome shotgun sequence of Actinoplanes tereljensis NBRC 105297.</title>
        <authorList>
            <person name="Komaki H."/>
            <person name="Tamura T."/>
        </authorList>
    </citation>
    <scope>NUCLEOTIDE SEQUENCE</scope>
    <source>
        <strain evidence="11">NBRC 105297</strain>
    </source>
</reference>
<dbReference type="InterPro" id="IPR023346">
    <property type="entry name" value="Lysozyme-like_dom_sf"/>
</dbReference>
<dbReference type="AlphaFoldDB" id="A0A919NZ37"/>
<dbReference type="Gene3D" id="4.10.1080.10">
    <property type="entry name" value="TSP type-3 repeat"/>
    <property type="match status" value="1"/>
</dbReference>
<dbReference type="RefSeq" id="WP_203813762.1">
    <property type="nucleotide sequence ID" value="NZ_BOMY01000055.1"/>
</dbReference>
<comment type="similarity">
    <text evidence="2">Belongs to the peptidase C40 family.</text>
</comment>
<dbReference type="Gene3D" id="3.90.1720.10">
    <property type="entry name" value="endopeptidase domain like (from Nostoc punctiforme)"/>
    <property type="match status" value="1"/>
</dbReference>
<dbReference type="Pfam" id="PF18884">
    <property type="entry name" value="TSP3_bac"/>
    <property type="match status" value="3"/>
</dbReference>